<evidence type="ECO:0000313" key="9">
    <source>
        <dbReference type="Proteomes" id="UP000521379"/>
    </source>
</evidence>
<dbReference type="InterPro" id="IPR050515">
    <property type="entry name" value="Beta-lactam/transpept"/>
</dbReference>
<evidence type="ECO:0000256" key="3">
    <source>
        <dbReference type="ARBA" id="ARBA00022729"/>
    </source>
</evidence>
<evidence type="ECO:0000256" key="5">
    <source>
        <dbReference type="ARBA" id="ARBA00023251"/>
    </source>
</evidence>
<proteinExistence type="inferred from homology"/>
<dbReference type="PROSITE" id="PS00337">
    <property type="entry name" value="BETA_LACTAMASE_D"/>
    <property type="match status" value="1"/>
</dbReference>
<dbReference type="PANTHER" id="PTHR30627">
    <property type="entry name" value="PEPTIDOGLYCAN D,D-TRANSPEPTIDASE"/>
    <property type="match status" value="1"/>
</dbReference>
<comment type="catalytic activity">
    <reaction evidence="6">
        <text>a beta-lactam + H2O = a substituted beta-amino acid</text>
        <dbReference type="Rhea" id="RHEA:20401"/>
        <dbReference type="ChEBI" id="CHEBI:15377"/>
        <dbReference type="ChEBI" id="CHEBI:35627"/>
        <dbReference type="ChEBI" id="CHEBI:140347"/>
        <dbReference type="EC" id="3.5.2.6"/>
    </reaction>
</comment>
<dbReference type="GO" id="GO:0071972">
    <property type="term" value="F:peptidoglycan L,D-transpeptidase activity"/>
    <property type="evidence" value="ECO:0007669"/>
    <property type="project" value="TreeGrafter"/>
</dbReference>
<dbReference type="EC" id="3.5.2.6" evidence="2 6"/>
<dbReference type="Proteomes" id="UP000521379">
    <property type="component" value="Unassembled WGS sequence"/>
</dbReference>
<evidence type="ECO:0000313" key="8">
    <source>
        <dbReference type="EMBL" id="NKE11025.1"/>
    </source>
</evidence>
<dbReference type="SUPFAM" id="SSF56601">
    <property type="entry name" value="beta-lactamase/transpeptidase-like"/>
    <property type="match status" value="1"/>
</dbReference>
<protein>
    <recommendedName>
        <fullName evidence="2 6">Beta-lactamase</fullName>
        <ecNumber evidence="2 6">3.5.2.6</ecNumber>
    </recommendedName>
</protein>
<comment type="caution">
    <text evidence="8">The sequence shown here is derived from an EMBL/GenBank/DDBJ whole genome shotgun (WGS) entry which is preliminary data.</text>
</comment>
<keyword evidence="4 6" id="KW-0378">Hydrolase</keyword>
<dbReference type="EMBL" id="JAAVUN010000264">
    <property type="protein sequence ID" value="NKE11025.1"/>
    <property type="molecule type" value="Genomic_DNA"/>
</dbReference>
<feature type="non-terminal residue" evidence="8">
    <location>
        <position position="149"/>
    </location>
</feature>
<evidence type="ECO:0000259" key="7">
    <source>
        <dbReference type="Pfam" id="PF00905"/>
    </source>
</evidence>
<dbReference type="AlphaFoldDB" id="A0A846U3P4"/>
<dbReference type="GO" id="GO:0046677">
    <property type="term" value="P:response to antibiotic"/>
    <property type="evidence" value="ECO:0007669"/>
    <property type="project" value="UniProtKB-UniRule"/>
</dbReference>
<sequence length="149" mass="15443">MDVPLQRAAEEIIANTDSPSALVAVRVSTGDVLVAACGPDDNAYPTATLGQYAPGSTFKIATSLALLRKGLTEDSTVHCTENISVDGRSFNNAGTYLSDHLGDISLKEAIAQSCNTALIDRHEEVSQDDLADAGAALGIGAEWDLGIPA</sequence>
<gene>
    <name evidence="8" type="ORF">GTW58_14095</name>
</gene>
<evidence type="ECO:0000256" key="6">
    <source>
        <dbReference type="RuleBase" id="RU361140"/>
    </source>
</evidence>
<comment type="similarity">
    <text evidence="1 6">Belongs to the class-D beta-lactamase family.</text>
</comment>
<dbReference type="Gene3D" id="3.40.710.10">
    <property type="entry name" value="DD-peptidase/beta-lactamase superfamily"/>
    <property type="match status" value="1"/>
</dbReference>
<dbReference type="InterPro" id="IPR012338">
    <property type="entry name" value="Beta-lactam/transpept-like"/>
</dbReference>
<evidence type="ECO:0000256" key="2">
    <source>
        <dbReference type="ARBA" id="ARBA00012865"/>
    </source>
</evidence>
<dbReference type="GO" id="GO:0071555">
    <property type="term" value="P:cell wall organization"/>
    <property type="evidence" value="ECO:0007669"/>
    <property type="project" value="TreeGrafter"/>
</dbReference>
<keyword evidence="3" id="KW-0732">Signal</keyword>
<dbReference type="RefSeq" id="WP_280842338.1">
    <property type="nucleotide sequence ID" value="NZ_JAAVUN010000264.1"/>
</dbReference>
<accession>A0A846U3P4</accession>
<dbReference type="GO" id="GO:0008800">
    <property type="term" value="F:beta-lactamase activity"/>
    <property type="evidence" value="ECO:0007669"/>
    <property type="project" value="UniProtKB-UniRule"/>
</dbReference>
<dbReference type="GO" id="GO:0017001">
    <property type="term" value="P:antibiotic catabolic process"/>
    <property type="evidence" value="ECO:0007669"/>
    <property type="project" value="InterPro"/>
</dbReference>
<evidence type="ECO:0000256" key="4">
    <source>
        <dbReference type="ARBA" id="ARBA00022801"/>
    </source>
</evidence>
<dbReference type="InterPro" id="IPR002137">
    <property type="entry name" value="Beta-lactam_class-D_AS"/>
</dbReference>
<dbReference type="GO" id="GO:0005886">
    <property type="term" value="C:plasma membrane"/>
    <property type="evidence" value="ECO:0007669"/>
    <property type="project" value="TreeGrafter"/>
</dbReference>
<keyword evidence="9" id="KW-1185">Reference proteome</keyword>
<organism evidence="8 9">
    <name type="scientific">Kocuria subflava</name>
    <dbReference type="NCBI Taxonomy" id="1736139"/>
    <lineage>
        <taxon>Bacteria</taxon>
        <taxon>Bacillati</taxon>
        <taxon>Actinomycetota</taxon>
        <taxon>Actinomycetes</taxon>
        <taxon>Micrococcales</taxon>
        <taxon>Micrococcaceae</taxon>
        <taxon>Kocuria</taxon>
    </lineage>
</organism>
<dbReference type="Pfam" id="PF00905">
    <property type="entry name" value="Transpeptidase"/>
    <property type="match status" value="1"/>
</dbReference>
<reference evidence="8 9" key="1">
    <citation type="submission" date="2020-02" db="EMBL/GenBank/DDBJ databases">
        <authorList>
            <person name="Sun Q."/>
        </authorList>
    </citation>
    <scope>NUCLEOTIDE SEQUENCE [LARGE SCALE GENOMIC DNA]</scope>
    <source>
        <strain evidence="8 9">YIM 13062</strain>
    </source>
</reference>
<feature type="domain" description="Penicillin-binding protein transpeptidase" evidence="7">
    <location>
        <begin position="22"/>
        <end position="148"/>
    </location>
</feature>
<keyword evidence="5 6" id="KW-0046">Antibiotic resistance</keyword>
<dbReference type="GO" id="GO:0008658">
    <property type="term" value="F:penicillin binding"/>
    <property type="evidence" value="ECO:0007669"/>
    <property type="project" value="InterPro"/>
</dbReference>
<evidence type="ECO:0000256" key="1">
    <source>
        <dbReference type="ARBA" id="ARBA00007898"/>
    </source>
</evidence>
<dbReference type="InterPro" id="IPR001460">
    <property type="entry name" value="PCN-bd_Tpept"/>
</dbReference>
<dbReference type="PANTHER" id="PTHR30627:SF24">
    <property type="entry name" value="PENICILLIN-BINDING PROTEIN 4B"/>
    <property type="match status" value="1"/>
</dbReference>
<name>A0A846U3P4_9MICC</name>